<name>A0A0D0CPF2_9AGAR</name>
<reference evidence="1 2" key="1">
    <citation type="submission" date="2014-04" db="EMBL/GenBank/DDBJ databases">
        <title>Evolutionary Origins and Diversification of the Mycorrhizal Mutualists.</title>
        <authorList>
            <consortium name="DOE Joint Genome Institute"/>
            <consortium name="Mycorrhizal Genomics Consortium"/>
            <person name="Kohler A."/>
            <person name="Kuo A."/>
            <person name="Nagy L.G."/>
            <person name="Floudas D."/>
            <person name="Copeland A."/>
            <person name="Barry K.W."/>
            <person name="Cichocki N."/>
            <person name="Veneault-Fourrey C."/>
            <person name="LaButti K."/>
            <person name="Lindquist E.A."/>
            <person name="Lipzen A."/>
            <person name="Lundell T."/>
            <person name="Morin E."/>
            <person name="Murat C."/>
            <person name="Riley R."/>
            <person name="Ohm R."/>
            <person name="Sun H."/>
            <person name="Tunlid A."/>
            <person name="Henrissat B."/>
            <person name="Grigoriev I.V."/>
            <person name="Hibbett D.S."/>
            <person name="Martin F."/>
        </authorList>
    </citation>
    <scope>NUCLEOTIDE SEQUENCE [LARGE SCALE GENOMIC DNA]</scope>
    <source>
        <strain evidence="1 2">FD-317 M1</strain>
    </source>
</reference>
<sequence length="151" mass="16374">MYSQGFSTPSICFDDGDNQGEGTGFQCTATPPAAAATTSAMTVTQTCHRVPSFNADFLLPWPIPIPISSSKVYASLYRTSNVEVNAYFTGCTNNSIESITNTETASTSMSTSSCEEWSAYWRCVGISWSRLSRYGGFWLEEGHCRGSIGVI</sequence>
<dbReference type="Proteomes" id="UP000053593">
    <property type="component" value="Unassembled WGS sequence"/>
</dbReference>
<dbReference type="AlphaFoldDB" id="A0A0D0CPF2"/>
<protein>
    <submittedName>
        <fullName evidence="1">Uncharacterized protein</fullName>
    </submittedName>
</protein>
<proteinExistence type="predicted"/>
<dbReference type="HOGENOM" id="CLU_1731663_0_0_1"/>
<keyword evidence="2" id="KW-1185">Reference proteome</keyword>
<evidence type="ECO:0000313" key="2">
    <source>
        <dbReference type="Proteomes" id="UP000053593"/>
    </source>
</evidence>
<accession>A0A0D0CPF2</accession>
<dbReference type="EMBL" id="KN834773">
    <property type="protein sequence ID" value="KIK60747.1"/>
    <property type="molecule type" value="Genomic_DNA"/>
</dbReference>
<gene>
    <name evidence="1" type="ORF">GYMLUDRAFT_594436</name>
</gene>
<organism evidence="1 2">
    <name type="scientific">Collybiopsis luxurians FD-317 M1</name>
    <dbReference type="NCBI Taxonomy" id="944289"/>
    <lineage>
        <taxon>Eukaryota</taxon>
        <taxon>Fungi</taxon>
        <taxon>Dikarya</taxon>
        <taxon>Basidiomycota</taxon>
        <taxon>Agaricomycotina</taxon>
        <taxon>Agaricomycetes</taxon>
        <taxon>Agaricomycetidae</taxon>
        <taxon>Agaricales</taxon>
        <taxon>Marasmiineae</taxon>
        <taxon>Omphalotaceae</taxon>
        <taxon>Collybiopsis</taxon>
        <taxon>Collybiopsis luxurians</taxon>
    </lineage>
</organism>
<evidence type="ECO:0000313" key="1">
    <source>
        <dbReference type="EMBL" id="KIK60747.1"/>
    </source>
</evidence>